<dbReference type="GO" id="GO:0004523">
    <property type="term" value="F:RNA-DNA hybrid ribonuclease activity"/>
    <property type="evidence" value="ECO:0007669"/>
    <property type="project" value="UniProtKB-EC"/>
</dbReference>
<dbReference type="PANTHER" id="PTHR37984:SF15">
    <property type="entry name" value="INTEGRASE CATALYTIC DOMAIN-CONTAINING PROTEIN"/>
    <property type="match status" value="1"/>
</dbReference>
<keyword evidence="6" id="KW-0479">Metal-binding</keyword>
<comment type="similarity">
    <text evidence="1">Belongs to the beta type-B retroviral polymerase family. HERV class-II K(HML-2) pol subfamily.</text>
</comment>
<dbReference type="InterPro" id="IPR043502">
    <property type="entry name" value="DNA/RNA_pol_sf"/>
</dbReference>
<dbReference type="PROSITE" id="PS00028">
    <property type="entry name" value="ZINC_FINGER_C2H2_1"/>
    <property type="match status" value="1"/>
</dbReference>
<dbReference type="EC" id="3.1.26.4" evidence="2"/>
<evidence type="ECO:0000256" key="5">
    <source>
        <dbReference type="ARBA" id="ARBA00022722"/>
    </source>
</evidence>
<evidence type="ECO:0000313" key="18">
    <source>
        <dbReference type="Ensembl" id="ENSCCRP00015091464.1"/>
    </source>
</evidence>
<evidence type="ECO:0000256" key="7">
    <source>
        <dbReference type="ARBA" id="ARBA00022759"/>
    </source>
</evidence>
<dbReference type="CDD" id="cd00303">
    <property type="entry name" value="retropepsin_like"/>
    <property type="match status" value="1"/>
</dbReference>
<dbReference type="InterPro" id="IPR043128">
    <property type="entry name" value="Rev_trsase/Diguanyl_cyclase"/>
</dbReference>
<dbReference type="PROSITE" id="PS50865">
    <property type="entry name" value="ZF_MYND_2"/>
    <property type="match status" value="1"/>
</dbReference>
<dbReference type="FunFam" id="3.30.420.10:FF:000032">
    <property type="entry name" value="Retrovirus-related Pol polyprotein from transposon 297-like Protein"/>
    <property type="match status" value="1"/>
</dbReference>
<dbReference type="InterPro" id="IPR013087">
    <property type="entry name" value="Znf_C2H2_type"/>
</dbReference>
<reference evidence="18" key="1">
    <citation type="submission" date="2025-08" db="UniProtKB">
        <authorList>
            <consortium name="Ensembl"/>
        </authorList>
    </citation>
    <scope>IDENTIFICATION</scope>
</reference>
<name>A0A8C1Y3N7_CYPCA</name>
<dbReference type="InterPro" id="IPR000477">
    <property type="entry name" value="RT_dom"/>
</dbReference>
<evidence type="ECO:0000256" key="3">
    <source>
        <dbReference type="ARBA" id="ARBA00022679"/>
    </source>
</evidence>
<dbReference type="FunFam" id="3.10.20.370:FF:000001">
    <property type="entry name" value="Retrovirus-related Pol polyprotein from transposon 17.6-like protein"/>
    <property type="match status" value="1"/>
</dbReference>
<dbReference type="GO" id="GO:0015074">
    <property type="term" value="P:DNA integration"/>
    <property type="evidence" value="ECO:0007669"/>
    <property type="project" value="InterPro"/>
</dbReference>
<sequence length="1545" mass="176461">MLESHQQCWGCGMKGGDHNLRVCTSCRKAFYCSKLCQTHHWSRHKKDCQQKGHKDVKELSATMRKNSNKSLSMAALVGKQCLIDCFIQGVKTTALWDTGSQVCIIDEWWKNEILPDVRLRLLSEIIDAPDTLQIVAANGQGIPYVGWIEVTFQLQRGNNDRVDPVIPMLVTKGKHLSHPIIGYNAIEFIVTDNKGESADSACDEQLKRLVNVALPRLEINHIQAFIALLKAEKSHEYVVRTPREKILVPKRTSLQVECRIKMNPLKEDTTLMFEPDLDPKWAEGLEFQETLLKVKKGVPPYIVLDARNPTDHDIVLYGKTFIGTAHRVQAVYPSVSLDQSIQSIPASVNHIQTSSAELASDTWDPPVDLGHLSQPEKEIVRKMLREECASFSKSDDDIGCIENLTLKISLKDTVPVARSYISVPKPLYREVKDYLHDLIAQGWISKSTSSYASPVVCVRKRDGSLRLCVDYRELNKKTNPDRQPIPRVQDILDNLGGNSWFSLLDQGKAYHQGFMAKESRPLTAFVTPWGLYEWIRIPFGLMNAPAAFQRCMEECLESLRDRICVPYLDDILVYSKSFEDHVHHVQEVLQQLRRYGIKLKPSKCGLFKREIRYLGRIVSAEGSKVDPADTEAVGAWKEKRPSTVGQLRTVMGLLSYYRQYIKDFSKIAGPLYDLLKSTPGVENTCQNSRQSKVKNRGVPSNQPIVWKDEHQEILEKLINHLVEPPILGFPDFSLPFILHTDASNQGLGAVLYQKQGGKLRVIAYGSRTLTAAERNYHLHSGKLEFLALKWSITEKFRDYLYYAPTFTVFSDNNPLTYVLSSAKLNATGCRWVAELADFHFSIKYRPGRENADADSLSRLPLDIEGMIEQCTEELSSDCIAATAQAVEVQEDTSPWVVSDSSPCSPDMGDSEPLLVAEIQQSQREDPHMGPVIKYKLTGMRPCSKQMKSLTPQSRCLLREWEKLHLDENGILKRKTANRHQLVLPERYKAVVMKKLHNEMGHQGVDRTTSLIRDRFFWPHMQQEIEHYVAKSCHCLKQKKPCRETRAPLINIITTQPFELVSVDFLHLDKCKGGYEYILVIVDHFTRFAQAYPTTSKSAKTVADRLFNDYALRFGFPRRIHHDQGGEFENQLLAQLTKNCGVLSSRTTPYHPQGNGQTERFNRTLLQMLKTLTDKQKTNWKEFLNKLIFAYNSTKCEVTGFSPFYLLYGRHPRLPVYLLFGLEESTGTVSHQEYLQRWREQMQEAHEIARENAGKAAVRSKKNYDRKLRSTTLYPGDRVLVRNLTPRGGTGKLRNHWEETIHTVVRRMKEDLPIYEVKPEVGKGRSRILHRNLLLSCDLLPMEGQSDTAAYLTKKMTKQKRNYIVKPNEDEEEDEDEFCLYYSPNQQQYCGEGSEGDPNELERETSGLAGQTKNGEDLGERVDTVELSHEESPGEDGDEELIQVEDPLVTGHHVEEQIDVEHTVSLEPCNDSTVDGRYPRPQRERRAPRLFTYDHLGTPTCYNTSCSGEVQQYQNMSYLGQQALPPWPSSVPFYNPYPYLMYGYQI</sequence>
<evidence type="ECO:0000256" key="10">
    <source>
        <dbReference type="ARBA" id="ARBA00022833"/>
    </source>
</evidence>
<dbReference type="CDD" id="cd09274">
    <property type="entry name" value="RNase_HI_RT_Ty3"/>
    <property type="match status" value="1"/>
</dbReference>
<dbReference type="SUPFAM" id="SSF144232">
    <property type="entry name" value="HIT/MYND zinc finger-like"/>
    <property type="match status" value="1"/>
</dbReference>
<feature type="domain" description="Reverse transcriptase" evidence="16">
    <location>
        <begin position="439"/>
        <end position="618"/>
    </location>
</feature>
<evidence type="ECO:0000259" key="15">
    <source>
        <dbReference type="PROSITE" id="PS50865"/>
    </source>
</evidence>
<dbReference type="Gene3D" id="3.10.10.10">
    <property type="entry name" value="HIV Type 1 Reverse Transcriptase, subunit A, domain 1"/>
    <property type="match status" value="1"/>
</dbReference>
<dbReference type="Pfam" id="PF00665">
    <property type="entry name" value="rve"/>
    <property type="match status" value="1"/>
</dbReference>
<dbReference type="InterPro" id="IPR012337">
    <property type="entry name" value="RNaseH-like_sf"/>
</dbReference>
<evidence type="ECO:0000259" key="16">
    <source>
        <dbReference type="PROSITE" id="PS50878"/>
    </source>
</evidence>
<dbReference type="Pfam" id="PF00078">
    <property type="entry name" value="RVT_1"/>
    <property type="match status" value="1"/>
</dbReference>
<dbReference type="InterPro" id="IPR002893">
    <property type="entry name" value="Znf_MYND"/>
</dbReference>
<dbReference type="InterPro" id="IPR041373">
    <property type="entry name" value="RT_RNaseH"/>
</dbReference>
<dbReference type="GO" id="GO:0008270">
    <property type="term" value="F:zinc ion binding"/>
    <property type="evidence" value="ECO:0007669"/>
    <property type="project" value="UniProtKB-KW"/>
</dbReference>
<dbReference type="InterPro" id="IPR036397">
    <property type="entry name" value="RNaseH_sf"/>
</dbReference>
<evidence type="ECO:0000256" key="12">
    <source>
        <dbReference type="ARBA" id="ARBA00039658"/>
    </source>
</evidence>
<dbReference type="Pfam" id="PF01753">
    <property type="entry name" value="zf-MYND"/>
    <property type="match status" value="1"/>
</dbReference>
<dbReference type="InterPro" id="IPR041588">
    <property type="entry name" value="Integrase_H2C2"/>
</dbReference>
<evidence type="ECO:0000256" key="13">
    <source>
        <dbReference type="PROSITE-ProRule" id="PRU00134"/>
    </source>
</evidence>
<dbReference type="PROSITE" id="PS50994">
    <property type="entry name" value="INTEGRASE"/>
    <property type="match status" value="1"/>
</dbReference>
<feature type="region of interest" description="Disordered" evidence="14">
    <location>
        <begin position="1385"/>
        <end position="1418"/>
    </location>
</feature>
<accession>A0A8C1Y3N7</accession>
<keyword evidence="10" id="KW-0862">Zinc</keyword>
<dbReference type="Pfam" id="PF17921">
    <property type="entry name" value="Integrase_H2C2"/>
    <property type="match status" value="1"/>
</dbReference>
<feature type="domain" description="MYND-type" evidence="15">
    <location>
        <begin position="8"/>
        <end position="48"/>
    </location>
</feature>
<keyword evidence="5" id="KW-0540">Nuclease</keyword>
<dbReference type="Gene3D" id="6.10.140.2220">
    <property type="match status" value="1"/>
</dbReference>
<evidence type="ECO:0000256" key="1">
    <source>
        <dbReference type="ARBA" id="ARBA00010879"/>
    </source>
</evidence>
<dbReference type="InterPro" id="IPR001584">
    <property type="entry name" value="Integrase_cat-core"/>
</dbReference>
<evidence type="ECO:0000256" key="6">
    <source>
        <dbReference type="ARBA" id="ARBA00022723"/>
    </source>
</evidence>
<dbReference type="Gene3D" id="3.30.70.270">
    <property type="match status" value="2"/>
</dbReference>
<evidence type="ECO:0000259" key="17">
    <source>
        <dbReference type="PROSITE" id="PS50994"/>
    </source>
</evidence>
<keyword evidence="11" id="KW-0695">RNA-directed DNA polymerase</keyword>
<evidence type="ECO:0000256" key="14">
    <source>
        <dbReference type="SAM" id="MobiDB-lite"/>
    </source>
</evidence>
<dbReference type="Ensembl" id="ENSCCRT00015094406.1">
    <property type="protein sequence ID" value="ENSCCRP00015091464.1"/>
    <property type="gene ID" value="ENSCCRG00015036894.1"/>
</dbReference>
<evidence type="ECO:0000256" key="11">
    <source>
        <dbReference type="ARBA" id="ARBA00022918"/>
    </source>
</evidence>
<dbReference type="Gene3D" id="1.10.340.70">
    <property type="match status" value="1"/>
</dbReference>
<feature type="domain" description="Integrase catalytic" evidence="17">
    <location>
        <begin position="1052"/>
        <end position="1210"/>
    </location>
</feature>
<keyword evidence="4" id="KW-0548">Nucleotidyltransferase</keyword>
<dbReference type="Gene3D" id="3.30.420.10">
    <property type="entry name" value="Ribonuclease H-like superfamily/Ribonuclease H"/>
    <property type="match status" value="1"/>
</dbReference>
<dbReference type="Pfam" id="PF17917">
    <property type="entry name" value="RT_RNaseH"/>
    <property type="match status" value="1"/>
</dbReference>
<keyword evidence="3" id="KW-0808">Transferase</keyword>
<organism evidence="18 19">
    <name type="scientific">Cyprinus carpio</name>
    <name type="common">Common carp</name>
    <dbReference type="NCBI Taxonomy" id="7962"/>
    <lineage>
        <taxon>Eukaryota</taxon>
        <taxon>Metazoa</taxon>
        <taxon>Chordata</taxon>
        <taxon>Craniata</taxon>
        <taxon>Vertebrata</taxon>
        <taxon>Euteleostomi</taxon>
        <taxon>Actinopterygii</taxon>
        <taxon>Neopterygii</taxon>
        <taxon>Teleostei</taxon>
        <taxon>Ostariophysi</taxon>
        <taxon>Cypriniformes</taxon>
        <taxon>Cyprinidae</taxon>
        <taxon>Cyprininae</taxon>
        <taxon>Cyprinus</taxon>
    </lineage>
</organism>
<dbReference type="InterPro" id="IPR050951">
    <property type="entry name" value="Retrovirus_Pol_polyprotein"/>
</dbReference>
<dbReference type="PROSITE" id="PS50878">
    <property type="entry name" value="RT_POL"/>
    <property type="match status" value="1"/>
</dbReference>
<protein>
    <recommendedName>
        <fullName evidence="12">Gypsy retrotransposon integrase-like protein 1</fullName>
        <ecNumber evidence="2">3.1.26.4</ecNumber>
    </recommendedName>
</protein>
<keyword evidence="9" id="KW-0378">Hydrolase</keyword>
<dbReference type="SUPFAM" id="SSF56672">
    <property type="entry name" value="DNA/RNA polymerases"/>
    <property type="match status" value="1"/>
</dbReference>
<dbReference type="Gene3D" id="3.10.20.370">
    <property type="match status" value="1"/>
</dbReference>
<dbReference type="FunFam" id="1.10.340.70:FF:000001">
    <property type="entry name" value="Retrovirus-related Pol polyprotein from transposon gypsy-like Protein"/>
    <property type="match status" value="1"/>
</dbReference>
<dbReference type="PANTHER" id="PTHR37984">
    <property type="entry name" value="PROTEIN CBG26694"/>
    <property type="match status" value="1"/>
</dbReference>
<dbReference type="Proteomes" id="UP000694700">
    <property type="component" value="Unplaced"/>
</dbReference>
<proteinExistence type="inferred from homology"/>
<evidence type="ECO:0000256" key="9">
    <source>
        <dbReference type="ARBA" id="ARBA00022801"/>
    </source>
</evidence>
<keyword evidence="8 13" id="KW-0863">Zinc-finger</keyword>
<evidence type="ECO:0000256" key="4">
    <source>
        <dbReference type="ARBA" id="ARBA00022695"/>
    </source>
</evidence>
<dbReference type="GO" id="GO:0003964">
    <property type="term" value="F:RNA-directed DNA polymerase activity"/>
    <property type="evidence" value="ECO:0007669"/>
    <property type="project" value="UniProtKB-KW"/>
</dbReference>
<evidence type="ECO:0000256" key="2">
    <source>
        <dbReference type="ARBA" id="ARBA00012180"/>
    </source>
</evidence>
<dbReference type="SUPFAM" id="SSF53098">
    <property type="entry name" value="Ribonuclease H-like"/>
    <property type="match status" value="1"/>
</dbReference>
<evidence type="ECO:0000313" key="19">
    <source>
        <dbReference type="Proteomes" id="UP000694700"/>
    </source>
</evidence>
<keyword evidence="7" id="KW-0255">Endonuclease</keyword>
<dbReference type="CDD" id="cd01647">
    <property type="entry name" value="RT_LTR"/>
    <property type="match status" value="1"/>
</dbReference>
<evidence type="ECO:0000256" key="8">
    <source>
        <dbReference type="ARBA" id="ARBA00022771"/>
    </source>
</evidence>
<dbReference type="GO" id="GO:0003676">
    <property type="term" value="F:nucleic acid binding"/>
    <property type="evidence" value="ECO:0007669"/>
    <property type="project" value="InterPro"/>
</dbReference>